<proteinExistence type="predicted"/>
<keyword evidence="3" id="KW-1185">Reference proteome</keyword>
<protein>
    <submittedName>
        <fullName evidence="2">Uncharacterized protein</fullName>
    </submittedName>
</protein>
<evidence type="ECO:0000313" key="2">
    <source>
        <dbReference type="EMBL" id="VTJ67941.1"/>
    </source>
</evidence>
<evidence type="ECO:0000313" key="3">
    <source>
        <dbReference type="Proteomes" id="UP000335636"/>
    </source>
</evidence>
<dbReference type="AlphaFoldDB" id="A0A5E4BG51"/>
<organism evidence="2 3">
    <name type="scientific">Marmota monax</name>
    <name type="common">Woodchuck</name>
    <dbReference type="NCBI Taxonomy" id="9995"/>
    <lineage>
        <taxon>Eukaryota</taxon>
        <taxon>Metazoa</taxon>
        <taxon>Chordata</taxon>
        <taxon>Craniata</taxon>
        <taxon>Vertebrata</taxon>
        <taxon>Euteleostomi</taxon>
        <taxon>Mammalia</taxon>
        <taxon>Eutheria</taxon>
        <taxon>Euarchontoglires</taxon>
        <taxon>Glires</taxon>
        <taxon>Rodentia</taxon>
        <taxon>Sciuromorpha</taxon>
        <taxon>Sciuridae</taxon>
        <taxon>Xerinae</taxon>
        <taxon>Marmotini</taxon>
        <taxon>Marmota</taxon>
    </lineage>
</organism>
<reference evidence="1" key="2">
    <citation type="submission" date="2020-08" db="EMBL/GenBank/DDBJ databases">
        <authorList>
            <person name="Shumante A."/>
            <person name="Zimin A.V."/>
            <person name="Puiu D."/>
            <person name="Salzberg S.L."/>
        </authorList>
    </citation>
    <scope>NUCLEOTIDE SEQUENCE</scope>
    <source>
        <strain evidence="1">WC2-LM</strain>
        <tissue evidence="1">Liver</tissue>
    </source>
</reference>
<dbReference type="EMBL" id="WJEC01000101">
    <property type="protein sequence ID" value="KAF7485746.1"/>
    <property type="molecule type" value="Genomic_DNA"/>
</dbReference>
<accession>A0A5E4BG51</accession>
<sequence length="66" mass="6588">MSPGRNVPPQIMLFISLGGSVARQHQAPGGRCARSPALPSSPCAAAAPRLGVAAASAPAQGPFHED</sequence>
<evidence type="ECO:0000313" key="1">
    <source>
        <dbReference type="EMBL" id="KAF7485746.1"/>
    </source>
</evidence>
<dbReference type="Proteomes" id="UP000335636">
    <property type="component" value="Unassembled WGS sequence"/>
</dbReference>
<name>A0A5E4BG51_MARMO</name>
<reference evidence="2 3" key="1">
    <citation type="submission" date="2019-04" db="EMBL/GenBank/DDBJ databases">
        <authorList>
            <person name="Alioto T."/>
            <person name="Alioto T."/>
        </authorList>
    </citation>
    <scope>NUCLEOTIDE SEQUENCE [LARGE SCALE GENOMIC DNA]</scope>
</reference>
<dbReference type="Proteomes" id="UP000662637">
    <property type="component" value="Unassembled WGS sequence"/>
</dbReference>
<dbReference type="EMBL" id="CABDUW010000402">
    <property type="protein sequence ID" value="VTJ67941.1"/>
    <property type="molecule type" value="Genomic_DNA"/>
</dbReference>
<gene>
    <name evidence="1" type="ORF">GHT09_002565</name>
    <name evidence="2" type="ORF">MONAX_5E033058</name>
</gene>